<keyword evidence="2" id="KW-0677">Repeat</keyword>
<feature type="transmembrane region" description="Helical" evidence="3">
    <location>
        <begin position="218"/>
        <end position="245"/>
    </location>
</feature>
<evidence type="ECO:0000259" key="4">
    <source>
        <dbReference type="PROSITE" id="PS50104"/>
    </source>
</evidence>
<name>A0A816K3K4_BRANA</name>
<gene>
    <name evidence="5" type="ORF">DARMORV10_C02P10210.1</name>
</gene>
<sequence length="246" mass="28175">MASSSSLSRSWLYHAFLSFRGEDVREGFLSHVLKELKSKGIIPFIDHEIKRGESISPMLLGAIRQSRVAIVLLSRNYASSSWSGYHSSNSGNEADLINKRSCQETFLWDTTEIADVLYENPGTGKVLGIFLDTSEGGEIQMSKSCFDGMNNLQFLKISPDNLCIPEGLNCLPYKLRLIHWNNCPLTFWPSKFSAKFLVELIMQRSKLEKLWEGIQVKLFIFFVCIVFACKARLFISLKFIFFFFFF</sequence>
<keyword evidence="3" id="KW-0472">Membrane</keyword>
<protein>
    <submittedName>
        <fullName evidence="5">(rape) hypothetical protein</fullName>
    </submittedName>
</protein>
<dbReference type="PROSITE" id="PS50104">
    <property type="entry name" value="TIR"/>
    <property type="match status" value="1"/>
</dbReference>
<accession>A0A816K3K4</accession>
<dbReference type="InterPro" id="IPR044974">
    <property type="entry name" value="Disease_R_plants"/>
</dbReference>
<dbReference type="SUPFAM" id="SSF52200">
    <property type="entry name" value="Toll/Interleukin receptor TIR domain"/>
    <property type="match status" value="1"/>
</dbReference>
<dbReference type="Pfam" id="PF07725">
    <property type="entry name" value="LRR_3"/>
    <property type="match status" value="1"/>
</dbReference>
<organism evidence="5">
    <name type="scientific">Brassica napus</name>
    <name type="common">Rape</name>
    <dbReference type="NCBI Taxonomy" id="3708"/>
    <lineage>
        <taxon>Eukaryota</taxon>
        <taxon>Viridiplantae</taxon>
        <taxon>Streptophyta</taxon>
        <taxon>Embryophyta</taxon>
        <taxon>Tracheophyta</taxon>
        <taxon>Spermatophyta</taxon>
        <taxon>Magnoliopsida</taxon>
        <taxon>eudicotyledons</taxon>
        <taxon>Gunneridae</taxon>
        <taxon>Pentapetalae</taxon>
        <taxon>rosids</taxon>
        <taxon>malvids</taxon>
        <taxon>Brassicales</taxon>
        <taxon>Brassicaceae</taxon>
        <taxon>Brassiceae</taxon>
        <taxon>Brassica</taxon>
    </lineage>
</organism>
<proteinExistence type="predicted"/>
<dbReference type="SUPFAM" id="SSF52058">
    <property type="entry name" value="L domain-like"/>
    <property type="match status" value="1"/>
</dbReference>
<dbReference type="EMBL" id="HG994366">
    <property type="protein sequence ID" value="CAF1888649.1"/>
    <property type="molecule type" value="Genomic_DNA"/>
</dbReference>
<feature type="domain" description="TIR" evidence="4">
    <location>
        <begin position="11"/>
        <end position="149"/>
    </location>
</feature>
<keyword evidence="3" id="KW-0812">Transmembrane</keyword>
<evidence type="ECO:0000256" key="1">
    <source>
        <dbReference type="ARBA" id="ARBA00022614"/>
    </source>
</evidence>
<evidence type="ECO:0000256" key="2">
    <source>
        <dbReference type="ARBA" id="ARBA00022737"/>
    </source>
</evidence>
<dbReference type="Gene3D" id="3.40.50.10140">
    <property type="entry name" value="Toll/interleukin-1 receptor homology (TIR) domain"/>
    <property type="match status" value="1"/>
</dbReference>
<feature type="non-terminal residue" evidence="5">
    <location>
        <position position="1"/>
    </location>
</feature>
<keyword evidence="1" id="KW-0433">Leucine-rich repeat</keyword>
<dbReference type="InterPro" id="IPR000157">
    <property type="entry name" value="TIR_dom"/>
</dbReference>
<dbReference type="AlphaFoldDB" id="A0A816K3K4"/>
<dbReference type="Proteomes" id="UP001295469">
    <property type="component" value="Chromosome C02"/>
</dbReference>
<evidence type="ECO:0000256" key="3">
    <source>
        <dbReference type="SAM" id="Phobius"/>
    </source>
</evidence>
<dbReference type="GO" id="GO:0006952">
    <property type="term" value="P:defense response"/>
    <property type="evidence" value="ECO:0007669"/>
    <property type="project" value="InterPro"/>
</dbReference>
<dbReference type="InterPro" id="IPR011713">
    <property type="entry name" value="Leu-rich_rpt_3"/>
</dbReference>
<dbReference type="Pfam" id="PF01582">
    <property type="entry name" value="TIR"/>
    <property type="match status" value="1"/>
</dbReference>
<evidence type="ECO:0000313" key="5">
    <source>
        <dbReference type="EMBL" id="CAF1888649.1"/>
    </source>
</evidence>
<reference evidence="5" key="1">
    <citation type="submission" date="2021-01" db="EMBL/GenBank/DDBJ databases">
        <authorList>
            <consortium name="Genoscope - CEA"/>
            <person name="William W."/>
        </authorList>
    </citation>
    <scope>NUCLEOTIDE SEQUENCE</scope>
</reference>
<dbReference type="InterPro" id="IPR035897">
    <property type="entry name" value="Toll_tir_struct_dom_sf"/>
</dbReference>
<keyword evidence="3" id="KW-1133">Transmembrane helix</keyword>
<dbReference type="SMART" id="SM00255">
    <property type="entry name" value="TIR"/>
    <property type="match status" value="1"/>
</dbReference>
<dbReference type="PANTHER" id="PTHR11017:SF230">
    <property type="entry name" value="ADP-RIBOSYL CYCLASE_CYCLIC ADP-RIBOSE HYDROLASE"/>
    <property type="match status" value="1"/>
</dbReference>
<dbReference type="GO" id="GO:0007165">
    <property type="term" value="P:signal transduction"/>
    <property type="evidence" value="ECO:0007669"/>
    <property type="project" value="InterPro"/>
</dbReference>
<dbReference type="PANTHER" id="PTHR11017">
    <property type="entry name" value="LEUCINE-RICH REPEAT-CONTAINING PROTEIN"/>
    <property type="match status" value="1"/>
</dbReference>